<evidence type="ECO:0000313" key="1">
    <source>
        <dbReference type="Proteomes" id="UP000000437"/>
    </source>
</evidence>
<accession>A0AC58GCJ8</accession>
<organism evidence="1 2">
    <name type="scientific">Danio rerio</name>
    <name type="common">Zebrafish</name>
    <name type="synonym">Brachydanio rerio</name>
    <dbReference type="NCBI Taxonomy" id="7955"/>
    <lineage>
        <taxon>Eukaryota</taxon>
        <taxon>Metazoa</taxon>
        <taxon>Chordata</taxon>
        <taxon>Craniata</taxon>
        <taxon>Vertebrata</taxon>
        <taxon>Euteleostomi</taxon>
        <taxon>Actinopterygii</taxon>
        <taxon>Neopterygii</taxon>
        <taxon>Teleostei</taxon>
        <taxon>Ostariophysi</taxon>
        <taxon>Cypriniformes</taxon>
        <taxon>Danionidae</taxon>
        <taxon>Danioninae</taxon>
        <taxon>Danio</taxon>
    </lineage>
</organism>
<sequence>MAEYRSVHNHSGVCPPLASPALGTLQRVSGAGLSLGSVFILHCPVRHQAVSGGQITCEWSQEDNSAQWSGGTPHCRPLSHFEDKGFRLALLLSFISCAIILFMSVIFITSCLRGCVKREEKRRIDRARNTELWQQLNIAEAEMQREMLHSQKNTNNNNQNNHNNNLNNNNNYKNINNNNNINNHNHNYNNNNNNNSGTDRAKQHSGVLSAPHTCVQLHPCQCSVILHPPYDCRLLLQDPIWSTHTHTAPHEQHRR</sequence>
<dbReference type="Proteomes" id="UP000000437">
    <property type="component" value="Chromosome 8"/>
</dbReference>
<name>A0AC58GCJ8_DANRE</name>
<dbReference type="RefSeq" id="XP_073767443.1">
    <property type="nucleotide sequence ID" value="XM_073911342.1"/>
</dbReference>
<gene>
    <name evidence="2" type="primary">susd3</name>
</gene>
<reference evidence="2" key="1">
    <citation type="submission" date="2025-08" db="UniProtKB">
        <authorList>
            <consortium name="RefSeq"/>
        </authorList>
    </citation>
    <scope>IDENTIFICATION</scope>
    <source>
        <strain evidence="2">Tuebingen</strain>
        <tissue evidence="2">Fibroblasts and whole tissue</tissue>
    </source>
</reference>
<keyword evidence="1" id="KW-1185">Reference proteome</keyword>
<evidence type="ECO:0000313" key="2">
    <source>
        <dbReference type="RefSeq" id="XP_073767443.1"/>
    </source>
</evidence>
<proteinExistence type="predicted"/>
<protein>
    <submittedName>
        <fullName evidence="2">Sushi domain-containing protein 3 isoform X1</fullName>
    </submittedName>
</protein>